<dbReference type="WBParaSite" id="MhA1_Contig1331.frz3.fgene1">
    <property type="protein sequence ID" value="MhA1_Contig1331.frz3.fgene1"/>
    <property type="gene ID" value="MhA1_Contig1331.frz3.fgene1"/>
</dbReference>
<dbReference type="PANTHER" id="PTHR12289:SF41">
    <property type="entry name" value="FAILED AXON CONNECTIONS-RELATED"/>
    <property type="match status" value="1"/>
</dbReference>
<evidence type="ECO:0000256" key="2">
    <source>
        <dbReference type="SAM" id="MobiDB-lite"/>
    </source>
</evidence>
<name>A0A1I8B4M8_MELHA</name>
<dbReference type="PANTHER" id="PTHR12289">
    <property type="entry name" value="METAXIN RELATED"/>
    <property type="match status" value="1"/>
</dbReference>
<keyword evidence="1" id="KW-0175">Coiled coil</keyword>
<evidence type="ECO:0000256" key="1">
    <source>
        <dbReference type="SAM" id="Coils"/>
    </source>
</evidence>
<evidence type="ECO:0000313" key="3">
    <source>
        <dbReference type="Proteomes" id="UP000095281"/>
    </source>
</evidence>
<feature type="coiled-coil region" evidence="1">
    <location>
        <begin position="676"/>
        <end position="707"/>
    </location>
</feature>
<dbReference type="Proteomes" id="UP000095281">
    <property type="component" value="Unplaced"/>
</dbReference>
<feature type="region of interest" description="Disordered" evidence="2">
    <location>
        <begin position="127"/>
        <end position="156"/>
    </location>
</feature>
<proteinExistence type="predicted"/>
<feature type="compositionally biased region" description="Acidic residues" evidence="2">
    <location>
        <begin position="267"/>
        <end position="277"/>
    </location>
</feature>
<reference evidence="4" key="1">
    <citation type="submission" date="2016-11" db="UniProtKB">
        <authorList>
            <consortium name="WormBaseParasite"/>
        </authorList>
    </citation>
    <scope>IDENTIFICATION</scope>
</reference>
<feature type="compositionally biased region" description="Low complexity" evidence="2">
    <location>
        <begin position="131"/>
        <end position="151"/>
    </location>
</feature>
<organism evidence="3 4">
    <name type="scientific">Meloidogyne hapla</name>
    <name type="common">Root-knot nematode worm</name>
    <dbReference type="NCBI Taxonomy" id="6305"/>
    <lineage>
        <taxon>Eukaryota</taxon>
        <taxon>Metazoa</taxon>
        <taxon>Ecdysozoa</taxon>
        <taxon>Nematoda</taxon>
        <taxon>Chromadorea</taxon>
        <taxon>Rhabditida</taxon>
        <taxon>Tylenchina</taxon>
        <taxon>Tylenchomorpha</taxon>
        <taxon>Tylenchoidea</taxon>
        <taxon>Meloidogynidae</taxon>
        <taxon>Meloidogyninae</taxon>
        <taxon>Meloidogyne</taxon>
    </lineage>
</organism>
<sequence>MDKEHLLVDERFAKKDILYLFVFPRTSNAPYFGAMCLYVESVLIWKEIPFYRISNQFFLGSKTDGTIPFAIYNGKYLDGSEKIIEEIRKKGNTYKKLSDENDDIRKFATRTLLKILIADKTFRRDPSIPKSSSLAQLATTSSSSNSAPATPKGGMTIRKKFGPIDIKIPHKNEEIIMAKSEGHSPGFLSKAFAHLKINNNNSPRKGPGGLDWMLTDEGVREQLMPAIPEAFLDPEIQIEISKEESNSTEYFDSPASDKKRKLKKENEEEEEEEEEESYERKPPPIKYGMTLSPQFWKDYFNILNKIKNRENNNEEINLIKRNFIQEYIGFPGRIDWERVNSDLENLINDNLKKLIIDGQMHFCWEKMLREVVGKNINEIDLINKFKSELKSLGIIKKLREAEINNNFLHGANPTLADFALFAFLNQFFEFPLNIPEFKEIFTTEKINNEEKEIDGNLFKNYIKRIKNNLGKFGDDEVWRIMKERPWPLNFELIEEEGNETFKDKFEGPFNIEVGELTNIHTLLDTNNPENLLNNESNELKKELKKKGWWTDSEYSRNNNNNQQEEIEEGPSERMEKKKINLGETSSSNVKEEEILKEIKKEKSKLGIIINKDKQIVKDFLLKSPKIEKQKYLFENEIVLHSIEKILQKLINKYNNQKIFGKLMILEMASFICNLGKNKLEKEGKECKEKHEKIKENYLNENKEFLENYFEENDESFDHQNFTKETKKLVHQAIIEYIEGKIASKVRYSISNTAALNIIDVKHTQENKDEF</sequence>
<dbReference type="InterPro" id="IPR050931">
    <property type="entry name" value="Mito_Protein_Transport_Metaxin"/>
</dbReference>
<feature type="region of interest" description="Disordered" evidence="2">
    <location>
        <begin position="242"/>
        <end position="284"/>
    </location>
</feature>
<keyword evidence="3" id="KW-1185">Reference proteome</keyword>
<dbReference type="GO" id="GO:0005737">
    <property type="term" value="C:cytoplasm"/>
    <property type="evidence" value="ECO:0007669"/>
    <property type="project" value="TreeGrafter"/>
</dbReference>
<accession>A0A1I8B4M8</accession>
<evidence type="ECO:0000313" key="4">
    <source>
        <dbReference type="WBParaSite" id="MhA1_Contig1331.frz3.fgene1"/>
    </source>
</evidence>
<dbReference type="AlphaFoldDB" id="A0A1I8B4M8"/>
<protein>
    <submittedName>
        <fullName evidence="4">GST_C domain-containing protein</fullName>
    </submittedName>
</protein>
<feature type="region of interest" description="Disordered" evidence="2">
    <location>
        <begin position="551"/>
        <end position="584"/>
    </location>
</feature>
<feature type="compositionally biased region" description="Basic and acidic residues" evidence="2">
    <location>
        <begin position="570"/>
        <end position="580"/>
    </location>
</feature>
<dbReference type="InterPro" id="IPR036282">
    <property type="entry name" value="Glutathione-S-Trfase_C_sf"/>
</dbReference>
<dbReference type="SUPFAM" id="SSF47616">
    <property type="entry name" value="GST C-terminal domain-like"/>
    <property type="match status" value="1"/>
</dbReference>